<dbReference type="RefSeq" id="WP_286651190.1">
    <property type="nucleotide sequence ID" value="NZ_JACAGK010000021.1"/>
</dbReference>
<keyword evidence="5 8" id="KW-0663">Pyridoxal phosphate</keyword>
<comment type="similarity">
    <text evidence="3 8">Belongs to the class-V pyridoxal-phosphate-dependent aminotransferase family. Csd subfamily.</text>
</comment>
<dbReference type="InterPro" id="IPR015421">
    <property type="entry name" value="PyrdxlP-dep_Trfase_major"/>
</dbReference>
<dbReference type="SUPFAM" id="SSF53383">
    <property type="entry name" value="PLP-dependent transferases"/>
    <property type="match status" value="1"/>
</dbReference>
<dbReference type="PANTHER" id="PTHR43586:SF8">
    <property type="entry name" value="CYSTEINE DESULFURASE 1, CHLOROPLASTIC"/>
    <property type="match status" value="1"/>
</dbReference>
<evidence type="ECO:0000313" key="10">
    <source>
        <dbReference type="EMBL" id="MDM1048371.1"/>
    </source>
</evidence>
<feature type="domain" description="Aminotransferase class V" evidence="9">
    <location>
        <begin position="26"/>
        <end position="395"/>
    </location>
</feature>
<proteinExistence type="inferred from homology"/>
<evidence type="ECO:0000256" key="4">
    <source>
        <dbReference type="ARBA" id="ARBA00022679"/>
    </source>
</evidence>
<accession>A0ABT7NM72</accession>
<reference evidence="10" key="2">
    <citation type="journal article" date="2022" name="Sci. Total Environ.">
        <title>Prevalence, transmission, and molecular epidemiology of tet(X)-positive bacteria among humans, animals, and environmental niches in China: An epidemiological, and genomic-based study.</title>
        <authorList>
            <person name="Dong N."/>
            <person name="Zeng Y."/>
            <person name="Cai C."/>
            <person name="Sun C."/>
            <person name="Lu J."/>
            <person name="Liu C."/>
            <person name="Zhou H."/>
            <person name="Sun Q."/>
            <person name="Shu L."/>
            <person name="Wang H."/>
            <person name="Wang Y."/>
            <person name="Wang S."/>
            <person name="Wu C."/>
            <person name="Chan E.W."/>
            <person name="Chen G."/>
            <person name="Shen Z."/>
            <person name="Chen S."/>
            <person name="Zhang R."/>
        </authorList>
    </citation>
    <scope>NUCLEOTIDE SEQUENCE</scope>
    <source>
        <strain evidence="10">R1692</strain>
    </source>
</reference>
<keyword evidence="4 8" id="KW-0808">Transferase</keyword>
<dbReference type="Gene3D" id="3.40.640.10">
    <property type="entry name" value="Type I PLP-dependent aspartate aminotransferase-like (Major domain)"/>
    <property type="match status" value="1"/>
</dbReference>
<evidence type="ECO:0000256" key="2">
    <source>
        <dbReference type="ARBA" id="ARBA00002824"/>
    </source>
</evidence>
<dbReference type="Proteomes" id="UP001170954">
    <property type="component" value="Unassembled WGS sequence"/>
</dbReference>
<dbReference type="InterPro" id="IPR015422">
    <property type="entry name" value="PyrdxlP-dep_Trfase_small"/>
</dbReference>
<evidence type="ECO:0000256" key="1">
    <source>
        <dbReference type="ARBA" id="ARBA00001933"/>
    </source>
</evidence>
<dbReference type="CDD" id="cd06453">
    <property type="entry name" value="SufS_like"/>
    <property type="match status" value="1"/>
</dbReference>
<dbReference type="InterPro" id="IPR016454">
    <property type="entry name" value="Cysteine_dSase"/>
</dbReference>
<gene>
    <name evidence="10" type="ORF">HX018_08995</name>
</gene>
<protein>
    <recommendedName>
        <fullName evidence="8">Cysteine desulfurase</fullName>
        <ecNumber evidence="8">2.8.1.7</ecNumber>
    </recommendedName>
</protein>
<comment type="cofactor">
    <cofactor evidence="1 7">
        <name>pyridoxal 5'-phosphate</name>
        <dbReference type="ChEBI" id="CHEBI:597326"/>
    </cofactor>
</comment>
<keyword evidence="11" id="KW-1185">Reference proteome</keyword>
<evidence type="ECO:0000256" key="3">
    <source>
        <dbReference type="ARBA" id="ARBA00010447"/>
    </source>
</evidence>
<reference evidence="10" key="1">
    <citation type="submission" date="2020-06" db="EMBL/GenBank/DDBJ databases">
        <authorList>
            <person name="Dong N."/>
        </authorList>
    </citation>
    <scope>NUCLEOTIDE SEQUENCE</scope>
    <source>
        <strain evidence="10">R1692</strain>
    </source>
</reference>
<evidence type="ECO:0000256" key="5">
    <source>
        <dbReference type="ARBA" id="ARBA00022898"/>
    </source>
</evidence>
<dbReference type="PROSITE" id="PS00595">
    <property type="entry name" value="AA_TRANSFER_CLASS_5"/>
    <property type="match status" value="1"/>
</dbReference>
<dbReference type="Gene3D" id="3.90.1150.10">
    <property type="entry name" value="Aspartate Aminotransferase, domain 1"/>
    <property type="match status" value="1"/>
</dbReference>
<dbReference type="PANTHER" id="PTHR43586">
    <property type="entry name" value="CYSTEINE DESULFURASE"/>
    <property type="match status" value="1"/>
</dbReference>
<evidence type="ECO:0000256" key="7">
    <source>
        <dbReference type="RuleBase" id="RU004504"/>
    </source>
</evidence>
<organism evidence="10 11">
    <name type="scientific">Sphingobacterium hotanense</name>
    <dbReference type="NCBI Taxonomy" id="649196"/>
    <lineage>
        <taxon>Bacteria</taxon>
        <taxon>Pseudomonadati</taxon>
        <taxon>Bacteroidota</taxon>
        <taxon>Sphingobacteriia</taxon>
        <taxon>Sphingobacteriales</taxon>
        <taxon>Sphingobacteriaceae</taxon>
        <taxon>Sphingobacterium</taxon>
    </lineage>
</organism>
<comment type="caution">
    <text evidence="10">The sequence shown here is derived from an EMBL/GenBank/DDBJ whole genome shotgun (WGS) entry which is preliminary data.</text>
</comment>
<dbReference type="EMBL" id="JACAGK010000021">
    <property type="protein sequence ID" value="MDM1048371.1"/>
    <property type="molecule type" value="Genomic_DNA"/>
</dbReference>
<comment type="catalytic activity">
    <reaction evidence="6 8">
        <text>(sulfur carrier)-H + L-cysteine = (sulfur carrier)-SH + L-alanine</text>
        <dbReference type="Rhea" id="RHEA:43892"/>
        <dbReference type="Rhea" id="RHEA-COMP:14737"/>
        <dbReference type="Rhea" id="RHEA-COMP:14739"/>
        <dbReference type="ChEBI" id="CHEBI:29917"/>
        <dbReference type="ChEBI" id="CHEBI:35235"/>
        <dbReference type="ChEBI" id="CHEBI:57972"/>
        <dbReference type="ChEBI" id="CHEBI:64428"/>
        <dbReference type="EC" id="2.8.1.7"/>
    </reaction>
</comment>
<dbReference type="EC" id="2.8.1.7" evidence="8"/>
<evidence type="ECO:0000256" key="6">
    <source>
        <dbReference type="ARBA" id="ARBA00050776"/>
    </source>
</evidence>
<dbReference type="PIRSF" id="PIRSF005572">
    <property type="entry name" value="NifS"/>
    <property type="match status" value="1"/>
</dbReference>
<name>A0ABT7NM72_9SPHI</name>
<dbReference type="InterPro" id="IPR015424">
    <property type="entry name" value="PyrdxlP-dep_Trfase"/>
</dbReference>
<evidence type="ECO:0000256" key="8">
    <source>
        <dbReference type="RuleBase" id="RU004506"/>
    </source>
</evidence>
<dbReference type="NCBIfam" id="TIGR01979">
    <property type="entry name" value="sufS"/>
    <property type="match status" value="1"/>
</dbReference>
<dbReference type="InterPro" id="IPR010970">
    <property type="entry name" value="Cys_dSase_SufS"/>
</dbReference>
<dbReference type="Pfam" id="PF00266">
    <property type="entry name" value="Aminotran_5"/>
    <property type="match status" value="1"/>
</dbReference>
<evidence type="ECO:0000313" key="11">
    <source>
        <dbReference type="Proteomes" id="UP001170954"/>
    </source>
</evidence>
<comment type="function">
    <text evidence="2 8">Catalyzes the removal of elemental sulfur and selenium atoms from L-cysteine, L-cystine, L-selenocysteine, and L-selenocystine to produce L-alanine.</text>
</comment>
<dbReference type="InterPro" id="IPR020578">
    <property type="entry name" value="Aminotrans_V_PyrdxlP_BS"/>
</dbReference>
<dbReference type="InterPro" id="IPR000192">
    <property type="entry name" value="Aminotrans_V_dom"/>
</dbReference>
<sequence>MSNLDIQKIREDFPILKRQVNGKPLIYLDNGATTQKPKLVIDAIMSYYTDMNSNVHRGVHYLSQISTDAFEVTRRKLQEFINAAHDYEVIITKGTTDSINLVATCYGREFVHAGDEIIVSAMEHHSNIVPWQMLCEERGAILKVIPMNEEGELDMEAYKALLNEKTKLVSVNYVSNALGTINPVREIIQLAHAQGVPVLLDAAQAVQHIKIDVQELDVDFLAFSGHKMYGPTGVGVLYGKEEWLNKIPPYQGGGDMIKDVTFEKTTYNELPFKFEAGTPNIEAGIALNAAIDYINDLGIDNIKAYEDELLAYATEQLSTVEGIRFIGTAKEKSSVISFVVDGTHPYDIGVILDKLGIAVRTGHHCAQPVMDQFHIPGTVRASLAVYNTKEEIDALVAGVKRATAMLV</sequence>
<evidence type="ECO:0000259" key="9">
    <source>
        <dbReference type="Pfam" id="PF00266"/>
    </source>
</evidence>